<dbReference type="Gene3D" id="3.40.390.30">
    <property type="entry name" value="Metalloproteases ('zincins'), catalytic domain"/>
    <property type="match status" value="1"/>
</dbReference>
<keyword evidence="3 9" id="KW-0698">rRNA processing</keyword>
<evidence type="ECO:0000313" key="11">
    <source>
        <dbReference type="Proteomes" id="UP000430508"/>
    </source>
</evidence>
<dbReference type="GO" id="GO:0005737">
    <property type="term" value="C:cytoplasm"/>
    <property type="evidence" value="ECO:0007669"/>
    <property type="project" value="UniProtKB-SubCell"/>
</dbReference>
<evidence type="ECO:0000256" key="4">
    <source>
        <dbReference type="ARBA" id="ARBA00022722"/>
    </source>
</evidence>
<evidence type="ECO:0000256" key="6">
    <source>
        <dbReference type="ARBA" id="ARBA00022759"/>
    </source>
</evidence>
<dbReference type="PANTHER" id="PTHR46986">
    <property type="entry name" value="ENDORIBONUCLEASE YBEY, CHLOROPLASTIC"/>
    <property type="match status" value="1"/>
</dbReference>
<dbReference type="PROSITE" id="PS01306">
    <property type="entry name" value="UPF0054"/>
    <property type="match status" value="1"/>
</dbReference>
<dbReference type="InterPro" id="IPR002036">
    <property type="entry name" value="YbeY"/>
</dbReference>
<dbReference type="RefSeq" id="WP_019225741.1">
    <property type="nucleotide sequence ID" value="NZ_CP046996.1"/>
</dbReference>
<dbReference type="SUPFAM" id="SSF55486">
    <property type="entry name" value="Metalloproteases ('zincins'), catalytic domain"/>
    <property type="match status" value="1"/>
</dbReference>
<comment type="cofactor">
    <cofactor evidence="9">
        <name>Zn(2+)</name>
        <dbReference type="ChEBI" id="CHEBI:29105"/>
    </cofactor>
    <text evidence="9">Binds 1 zinc ion.</text>
</comment>
<comment type="subcellular location">
    <subcellularLocation>
        <location evidence="9">Cytoplasm</location>
    </subcellularLocation>
</comment>
<proteinExistence type="inferred from homology"/>
<evidence type="ECO:0000256" key="1">
    <source>
        <dbReference type="ARBA" id="ARBA00010875"/>
    </source>
</evidence>
<keyword evidence="6 9" id="KW-0255">Endonuclease</keyword>
<gene>
    <name evidence="9 10" type="primary">ybeY</name>
    <name evidence="10" type="ORF">GQ588_03320</name>
</gene>
<evidence type="ECO:0000313" key="10">
    <source>
        <dbReference type="EMBL" id="QGZ99750.1"/>
    </source>
</evidence>
<evidence type="ECO:0000256" key="5">
    <source>
        <dbReference type="ARBA" id="ARBA00022723"/>
    </source>
</evidence>
<evidence type="ECO:0000256" key="7">
    <source>
        <dbReference type="ARBA" id="ARBA00022801"/>
    </source>
</evidence>
<keyword evidence="5 9" id="KW-0479">Metal-binding</keyword>
<feature type="binding site" evidence="9">
    <location>
        <position position="179"/>
    </location>
    <ligand>
        <name>Zn(2+)</name>
        <dbReference type="ChEBI" id="CHEBI:29105"/>
        <note>catalytic</note>
    </ligand>
</feature>
<dbReference type="AlphaFoldDB" id="A0A857DGB1"/>
<dbReference type="EC" id="3.1.-.-" evidence="9"/>
<keyword evidence="4 9" id="KW-0540">Nuclease</keyword>
<evidence type="ECO:0000256" key="9">
    <source>
        <dbReference type="HAMAP-Rule" id="MF_00009"/>
    </source>
</evidence>
<dbReference type="PANTHER" id="PTHR46986:SF1">
    <property type="entry name" value="ENDORIBONUCLEASE YBEY, CHLOROPLASTIC"/>
    <property type="match status" value="1"/>
</dbReference>
<organism evidence="10 11">
    <name type="scientific">Dehalobacter restrictus</name>
    <dbReference type="NCBI Taxonomy" id="55583"/>
    <lineage>
        <taxon>Bacteria</taxon>
        <taxon>Bacillati</taxon>
        <taxon>Bacillota</taxon>
        <taxon>Clostridia</taxon>
        <taxon>Eubacteriales</taxon>
        <taxon>Desulfitobacteriaceae</taxon>
        <taxon>Dehalobacter</taxon>
    </lineage>
</organism>
<dbReference type="HAMAP" id="MF_00009">
    <property type="entry name" value="Endoribonucl_YbeY"/>
    <property type="match status" value="1"/>
</dbReference>
<dbReference type="EMBL" id="CP046996">
    <property type="protein sequence ID" value="QGZ99750.1"/>
    <property type="molecule type" value="Genomic_DNA"/>
</dbReference>
<evidence type="ECO:0000256" key="2">
    <source>
        <dbReference type="ARBA" id="ARBA00022517"/>
    </source>
</evidence>
<feature type="binding site" evidence="9">
    <location>
        <position position="173"/>
    </location>
    <ligand>
        <name>Zn(2+)</name>
        <dbReference type="ChEBI" id="CHEBI:29105"/>
        <note>catalytic</note>
    </ligand>
</feature>
<dbReference type="InterPro" id="IPR020549">
    <property type="entry name" value="YbeY_CS"/>
</dbReference>
<evidence type="ECO:0000256" key="8">
    <source>
        <dbReference type="ARBA" id="ARBA00022833"/>
    </source>
</evidence>
<dbReference type="GO" id="GO:0004222">
    <property type="term" value="F:metalloendopeptidase activity"/>
    <property type="evidence" value="ECO:0007669"/>
    <property type="project" value="InterPro"/>
</dbReference>
<feature type="binding site" evidence="9">
    <location>
        <position position="169"/>
    </location>
    <ligand>
        <name>Zn(2+)</name>
        <dbReference type="ChEBI" id="CHEBI:29105"/>
        <note>catalytic</note>
    </ligand>
</feature>
<keyword evidence="7 9" id="KW-0378">Hydrolase</keyword>
<dbReference type="Pfam" id="PF02130">
    <property type="entry name" value="YbeY"/>
    <property type="match status" value="1"/>
</dbReference>
<evidence type="ECO:0000256" key="3">
    <source>
        <dbReference type="ARBA" id="ARBA00022552"/>
    </source>
</evidence>
<protein>
    <recommendedName>
        <fullName evidence="9">Endoribonuclease YbeY</fullName>
        <ecNumber evidence="9">3.1.-.-</ecNumber>
    </recommendedName>
</protein>
<comment type="function">
    <text evidence="9">Single strand-specific metallo-endoribonuclease involved in late-stage 70S ribosome quality control and in maturation of the 3' terminus of the 16S rRNA.</text>
</comment>
<dbReference type="GO" id="GO:0006364">
    <property type="term" value="P:rRNA processing"/>
    <property type="evidence" value="ECO:0007669"/>
    <property type="project" value="UniProtKB-UniRule"/>
</dbReference>
<dbReference type="Proteomes" id="UP000430508">
    <property type="component" value="Chromosome"/>
</dbReference>
<comment type="similarity">
    <text evidence="1 9">Belongs to the endoribonuclease YbeY family.</text>
</comment>
<reference evidence="10 11" key="1">
    <citation type="submission" date="2019-12" db="EMBL/GenBank/DDBJ databases">
        <title>Sequence classification of anaerobic respiratory reductive dehalogenases: First we see many, then we see few.</title>
        <authorList>
            <person name="Molenda O."/>
            <person name="Puentes Jacome L.A."/>
            <person name="Cao X."/>
            <person name="Nesbo C.L."/>
            <person name="Tang S."/>
            <person name="Morson N."/>
            <person name="Patron J."/>
            <person name="Lomheim L."/>
            <person name="Wishart D.S."/>
            <person name="Edwards E.A."/>
        </authorList>
    </citation>
    <scope>NUCLEOTIDE SEQUENCE [LARGE SCALE GENOMIC DNA]</scope>
    <source>
        <strain evidence="10 11">12DCA</strain>
    </source>
</reference>
<sequence>MELDISWEEDSVAEDEQNKIAKLLRTGIQKALLEGGGQDDAEIGLVLTNDESIHLLNKTYRGIDSPTDVLSFALREKGEGEPEIYFSPQSDKDKKERVEYSLEEIIDEEDQDLDEYEADNFEEYEEDDDDLSYCDTTLGDIVISVERARSQAIAYGHSFAREIVYLAVHGTLHLLGYDHGSEEDSSVMRRLEEQVMDQLSLLR</sequence>
<name>A0A857DGB1_9FIRM</name>
<dbReference type="GO" id="GO:0004521">
    <property type="term" value="F:RNA endonuclease activity"/>
    <property type="evidence" value="ECO:0007669"/>
    <property type="project" value="UniProtKB-UniRule"/>
</dbReference>
<accession>A0A857DGB1</accession>
<keyword evidence="2 9" id="KW-0690">Ribosome biogenesis</keyword>
<dbReference type="InterPro" id="IPR023091">
    <property type="entry name" value="MetalPrtase_cat_dom_sf_prd"/>
</dbReference>
<keyword evidence="9" id="KW-0963">Cytoplasm</keyword>
<dbReference type="GO" id="GO:0008270">
    <property type="term" value="F:zinc ion binding"/>
    <property type="evidence" value="ECO:0007669"/>
    <property type="project" value="UniProtKB-UniRule"/>
</dbReference>
<dbReference type="NCBIfam" id="TIGR00043">
    <property type="entry name" value="rRNA maturation RNase YbeY"/>
    <property type="match status" value="2"/>
</dbReference>
<keyword evidence="8 9" id="KW-0862">Zinc</keyword>